<feature type="region of interest" description="Disordered" evidence="1">
    <location>
        <begin position="228"/>
        <end position="255"/>
    </location>
</feature>
<feature type="domain" description="DUF4145" evidence="2">
    <location>
        <begin position="32"/>
        <end position="111"/>
    </location>
</feature>
<dbReference type="Pfam" id="PF13643">
    <property type="entry name" value="DUF4145"/>
    <property type="match status" value="1"/>
</dbReference>
<comment type="caution">
    <text evidence="3">The sequence shown here is derived from an EMBL/GenBank/DDBJ whole genome shotgun (WGS) entry which is preliminary data.</text>
</comment>
<sequence length="318" mass="34681">MADVLDDLVRSSANFGYLVKHDPVLAYDGASAESYIYTDPDAAMFKARRFLEALSKKAASVFGVRSQANRLYDRILDLRRAGAIDKDIQDLCDAVRTAGNQAVHGQLRDIHVALQVVRHCFDLGLWLHNTINIGPETKVFVPPRPPELVPSARDADGHDALRDIQVLLATFERRLVLLELERDGAPAPSMRDLVPSAVASMARQASLGEAVRAAEERIENRRTELADRLDERLADDQTRPGSEHEKLRGSSGAASELLKREAERLVEIAQEVAQRSDTAASADSTVVVNVAGDRSSNFVVGKIYGSTVSPTFGGGEGR</sequence>
<gene>
    <name evidence="3" type="ORF">GCM10023322_75480</name>
</gene>
<feature type="compositionally biased region" description="Basic and acidic residues" evidence="1">
    <location>
        <begin position="228"/>
        <end position="248"/>
    </location>
</feature>
<dbReference type="EMBL" id="BAABJQ010000038">
    <property type="protein sequence ID" value="GAA5199571.1"/>
    <property type="molecule type" value="Genomic_DNA"/>
</dbReference>
<dbReference type="Proteomes" id="UP001501570">
    <property type="component" value="Unassembled WGS sequence"/>
</dbReference>
<accession>A0ABP9SP51</accession>
<dbReference type="InterPro" id="IPR025285">
    <property type="entry name" value="DUF4145"/>
</dbReference>
<organism evidence="3 4">
    <name type="scientific">Rugosimonospora acidiphila</name>
    <dbReference type="NCBI Taxonomy" id="556531"/>
    <lineage>
        <taxon>Bacteria</taxon>
        <taxon>Bacillati</taxon>
        <taxon>Actinomycetota</taxon>
        <taxon>Actinomycetes</taxon>
        <taxon>Micromonosporales</taxon>
        <taxon>Micromonosporaceae</taxon>
        <taxon>Rugosimonospora</taxon>
    </lineage>
</organism>
<evidence type="ECO:0000259" key="2">
    <source>
        <dbReference type="Pfam" id="PF13643"/>
    </source>
</evidence>
<dbReference type="RefSeq" id="WP_345638034.1">
    <property type="nucleotide sequence ID" value="NZ_BAABJQ010000038.1"/>
</dbReference>
<name>A0ABP9SP51_9ACTN</name>
<proteinExistence type="predicted"/>
<reference evidence="4" key="1">
    <citation type="journal article" date="2019" name="Int. J. Syst. Evol. Microbiol.">
        <title>The Global Catalogue of Microorganisms (GCM) 10K type strain sequencing project: providing services to taxonomists for standard genome sequencing and annotation.</title>
        <authorList>
            <consortium name="The Broad Institute Genomics Platform"/>
            <consortium name="The Broad Institute Genome Sequencing Center for Infectious Disease"/>
            <person name="Wu L."/>
            <person name="Ma J."/>
        </authorList>
    </citation>
    <scope>NUCLEOTIDE SEQUENCE [LARGE SCALE GENOMIC DNA]</scope>
    <source>
        <strain evidence="4">JCM 18304</strain>
    </source>
</reference>
<evidence type="ECO:0000313" key="4">
    <source>
        <dbReference type="Proteomes" id="UP001501570"/>
    </source>
</evidence>
<evidence type="ECO:0000256" key="1">
    <source>
        <dbReference type="SAM" id="MobiDB-lite"/>
    </source>
</evidence>
<protein>
    <recommendedName>
        <fullName evidence="2">DUF4145 domain-containing protein</fullName>
    </recommendedName>
</protein>
<evidence type="ECO:0000313" key="3">
    <source>
        <dbReference type="EMBL" id="GAA5199571.1"/>
    </source>
</evidence>
<keyword evidence="4" id="KW-1185">Reference proteome</keyword>